<evidence type="ECO:0000313" key="2">
    <source>
        <dbReference type="EMBL" id="GMT31584.1"/>
    </source>
</evidence>
<accession>A0AAV5WP95</accession>
<evidence type="ECO:0000256" key="1">
    <source>
        <dbReference type="SAM" id="MobiDB-lite"/>
    </source>
</evidence>
<dbReference type="AlphaFoldDB" id="A0AAV5WP95"/>
<feature type="compositionally biased region" description="Acidic residues" evidence="1">
    <location>
        <begin position="1"/>
        <end position="10"/>
    </location>
</feature>
<organism evidence="2 3">
    <name type="scientific">Pristionchus fissidentatus</name>
    <dbReference type="NCBI Taxonomy" id="1538716"/>
    <lineage>
        <taxon>Eukaryota</taxon>
        <taxon>Metazoa</taxon>
        <taxon>Ecdysozoa</taxon>
        <taxon>Nematoda</taxon>
        <taxon>Chromadorea</taxon>
        <taxon>Rhabditida</taxon>
        <taxon>Rhabditina</taxon>
        <taxon>Diplogasteromorpha</taxon>
        <taxon>Diplogasteroidea</taxon>
        <taxon>Neodiplogasteridae</taxon>
        <taxon>Pristionchus</taxon>
    </lineage>
</organism>
<proteinExistence type="predicted"/>
<feature type="compositionally biased region" description="Basic and acidic residues" evidence="1">
    <location>
        <begin position="78"/>
        <end position="89"/>
    </location>
</feature>
<feature type="region of interest" description="Disordered" evidence="1">
    <location>
        <begin position="1"/>
        <end position="120"/>
    </location>
</feature>
<feature type="compositionally biased region" description="Basic residues" evidence="1">
    <location>
        <begin position="22"/>
        <end position="36"/>
    </location>
</feature>
<feature type="non-terminal residue" evidence="2">
    <location>
        <position position="1"/>
    </location>
</feature>
<reference evidence="2" key="1">
    <citation type="submission" date="2023-10" db="EMBL/GenBank/DDBJ databases">
        <title>Genome assembly of Pristionchus species.</title>
        <authorList>
            <person name="Yoshida K."/>
            <person name="Sommer R.J."/>
        </authorList>
    </citation>
    <scope>NUCLEOTIDE SEQUENCE</scope>
    <source>
        <strain evidence="2">RS5133</strain>
    </source>
</reference>
<dbReference type="Proteomes" id="UP001432322">
    <property type="component" value="Unassembled WGS sequence"/>
</dbReference>
<dbReference type="EMBL" id="BTSY01000006">
    <property type="protein sequence ID" value="GMT31584.1"/>
    <property type="molecule type" value="Genomic_DNA"/>
</dbReference>
<protein>
    <submittedName>
        <fullName evidence="2">Uncharacterized protein</fullName>
    </submittedName>
</protein>
<name>A0AAV5WP95_9BILA</name>
<evidence type="ECO:0000313" key="3">
    <source>
        <dbReference type="Proteomes" id="UP001432322"/>
    </source>
</evidence>
<feature type="compositionally biased region" description="Basic residues" evidence="1">
    <location>
        <begin position="98"/>
        <end position="113"/>
    </location>
</feature>
<sequence length="245" mass="29346">EEEEEEESEEEIQRQDRYSTKSVHKVLKNAGRGFRRNCREKVQSYVISGEEEDNEEKKKKRKKSIDPGASKKMKRQRKSVDEEHHETKKWIPLVNTLQRRRSNRQANRDRKKKEKEEEDGMKILSHEEMVAGGAINFPEHNWTEDHESDREEELVIKYVNARPDQFIIKCTEDIYDCNFSTSCAQEYIDHLLSEHETKLQEVKKVLRCICGFYVEQSDRMIMHQKQCKETCKWIIKEWPSLPENE</sequence>
<keyword evidence="3" id="KW-1185">Reference proteome</keyword>
<gene>
    <name evidence="2" type="ORF">PFISCL1PPCAC_22881</name>
</gene>
<comment type="caution">
    <text evidence="2">The sequence shown here is derived from an EMBL/GenBank/DDBJ whole genome shotgun (WGS) entry which is preliminary data.</text>
</comment>